<dbReference type="AlphaFoldDB" id="A0A9J6CFP9"/>
<evidence type="ECO:0008006" key="4">
    <source>
        <dbReference type="Google" id="ProtNLM"/>
    </source>
</evidence>
<feature type="transmembrane region" description="Helical" evidence="1">
    <location>
        <begin position="59"/>
        <end position="83"/>
    </location>
</feature>
<keyword evidence="1" id="KW-0812">Transmembrane</keyword>
<feature type="transmembrane region" description="Helical" evidence="1">
    <location>
        <begin position="123"/>
        <end position="143"/>
    </location>
</feature>
<sequence length="173" mass="20288">MYSEVFGYRINLIYIAIVVALWDIVHIFNEFHERYTLLVLFESTEFGCLSGFFKHEHCLAILSQIAIYALDFLFCIFLITGAFHMKKIWVLLWIILSSYHLIDFLLYFTPFYGTALSFSFVPLYLWADIGVSTIGLIYVIYFYRKLTDNKIEEIASERLANVEDFNGVEFGAY</sequence>
<evidence type="ECO:0000313" key="2">
    <source>
        <dbReference type="EMBL" id="KAG5680892.1"/>
    </source>
</evidence>
<accession>A0A9J6CFP9</accession>
<evidence type="ECO:0000256" key="1">
    <source>
        <dbReference type="SAM" id="Phobius"/>
    </source>
</evidence>
<proteinExistence type="predicted"/>
<organism evidence="2 3">
    <name type="scientific">Polypedilum vanderplanki</name>
    <name type="common">Sleeping chironomid midge</name>
    <dbReference type="NCBI Taxonomy" id="319348"/>
    <lineage>
        <taxon>Eukaryota</taxon>
        <taxon>Metazoa</taxon>
        <taxon>Ecdysozoa</taxon>
        <taxon>Arthropoda</taxon>
        <taxon>Hexapoda</taxon>
        <taxon>Insecta</taxon>
        <taxon>Pterygota</taxon>
        <taxon>Neoptera</taxon>
        <taxon>Endopterygota</taxon>
        <taxon>Diptera</taxon>
        <taxon>Nematocera</taxon>
        <taxon>Chironomoidea</taxon>
        <taxon>Chironomidae</taxon>
        <taxon>Chironominae</taxon>
        <taxon>Polypedilum</taxon>
        <taxon>Polypedilum</taxon>
    </lineage>
</organism>
<dbReference type="OrthoDB" id="7786977at2759"/>
<reference evidence="2" key="1">
    <citation type="submission" date="2021-03" db="EMBL/GenBank/DDBJ databases">
        <title>Chromosome level genome of the anhydrobiotic midge Polypedilum vanderplanki.</title>
        <authorList>
            <person name="Yoshida Y."/>
            <person name="Kikawada T."/>
            <person name="Gusev O."/>
        </authorList>
    </citation>
    <scope>NUCLEOTIDE SEQUENCE</scope>
    <source>
        <strain evidence="2">NIAS01</strain>
        <tissue evidence="2">Whole body or cell culture</tissue>
    </source>
</reference>
<dbReference type="Proteomes" id="UP001107558">
    <property type="component" value="Chromosome 1"/>
</dbReference>
<dbReference type="EMBL" id="JADBJN010000001">
    <property type="protein sequence ID" value="KAG5680892.1"/>
    <property type="molecule type" value="Genomic_DNA"/>
</dbReference>
<name>A0A9J6CFP9_POLVA</name>
<comment type="caution">
    <text evidence="2">The sequence shown here is derived from an EMBL/GenBank/DDBJ whole genome shotgun (WGS) entry which is preliminary data.</text>
</comment>
<protein>
    <recommendedName>
        <fullName evidence="4">Transmembrane protein</fullName>
    </recommendedName>
</protein>
<feature type="transmembrane region" description="Helical" evidence="1">
    <location>
        <begin position="90"/>
        <end position="111"/>
    </location>
</feature>
<evidence type="ECO:0000313" key="3">
    <source>
        <dbReference type="Proteomes" id="UP001107558"/>
    </source>
</evidence>
<keyword evidence="1" id="KW-1133">Transmembrane helix</keyword>
<gene>
    <name evidence="2" type="ORF">PVAND_010371</name>
</gene>
<feature type="transmembrane region" description="Helical" evidence="1">
    <location>
        <begin position="6"/>
        <end position="28"/>
    </location>
</feature>
<keyword evidence="3" id="KW-1185">Reference proteome</keyword>
<keyword evidence="1" id="KW-0472">Membrane</keyword>